<reference evidence="2 3" key="1">
    <citation type="journal article" date="2017" name="BMC Genomics">
        <title>Whole-genome assembly of Babesia ovata and comparative genomics between closely related pathogens.</title>
        <authorList>
            <person name="Yamagishi J."/>
            <person name="Asada M."/>
            <person name="Hakimi H."/>
            <person name="Tanaka T.Q."/>
            <person name="Sugimoto C."/>
            <person name="Kawazu S."/>
        </authorList>
    </citation>
    <scope>NUCLEOTIDE SEQUENCE [LARGE SCALE GENOMIC DNA]</scope>
    <source>
        <strain evidence="2 3">Miyake</strain>
    </source>
</reference>
<name>A0A2H6KI52_9APIC</name>
<feature type="compositionally biased region" description="Low complexity" evidence="1">
    <location>
        <begin position="541"/>
        <end position="551"/>
    </location>
</feature>
<sequence length="551" mass="60352">MSTHSSQVAPLAEHQGTSRSCNGNVSVPLVKSCCVPGDGAVPITIPVYSPFYQGTQLLSGSAGIIPQQQYVFASPTSMNKVVYHGQPVQQQQPSYQIQTDVFRNQQQHDIPSDEPINVTHYIWKQTEEQTRPIKQQGTFAKLRTLFNWQESNSVFGDDAQNEQAKVADELGAQQGEGNQQGGDNDQLQKGKKQQPIGFFNSCCMNVAELPTFENCAGGVCNMNRYGKSNTAQCEDGKTRTCRTLFSSALMGRLMDRFNRLVSTRNMQPSIQVGSSNVSNIGSVRRDSVVENMHTPYCFSMCYPRTVSNHFESVVPMNSIQTQSSIPVNSAAVGCFGACCGAGAVNNFTTLASQGTMGLRNLFTMNPVSQRSIISNQSVPMEQLSRQLSAMSVNPAQEMVSGVAQNQIVVNDTVVVDRNGRTVRKSAMKPTTFKLHAIEVHQFVPVQNAPVSPFVETLSGMNHAGTPIFHHGYGIQHPNSFFNPNTTGHIAPVIKDVMQGVTNPKIPHMYSVDSSHSCQAIRLPTEESQITPREEVKETPAEQEQAAESQRE</sequence>
<evidence type="ECO:0000313" key="3">
    <source>
        <dbReference type="Proteomes" id="UP000236319"/>
    </source>
</evidence>
<dbReference type="GeneID" id="39876435"/>
<organism evidence="2 3">
    <name type="scientific">Babesia ovata</name>
    <dbReference type="NCBI Taxonomy" id="189622"/>
    <lineage>
        <taxon>Eukaryota</taxon>
        <taxon>Sar</taxon>
        <taxon>Alveolata</taxon>
        <taxon>Apicomplexa</taxon>
        <taxon>Aconoidasida</taxon>
        <taxon>Piroplasmida</taxon>
        <taxon>Babesiidae</taxon>
        <taxon>Babesia</taxon>
    </lineage>
</organism>
<evidence type="ECO:0000313" key="2">
    <source>
        <dbReference type="EMBL" id="GBE62665.1"/>
    </source>
</evidence>
<dbReference type="VEuPathDB" id="PiroplasmaDB:BOVATA_041580"/>
<accession>A0A2H6KI52</accession>
<feature type="region of interest" description="Disordered" evidence="1">
    <location>
        <begin position="1"/>
        <end position="20"/>
    </location>
</feature>
<proteinExistence type="predicted"/>
<gene>
    <name evidence="2" type="ORF">BOVATA_041580</name>
</gene>
<dbReference type="OrthoDB" id="390934at2759"/>
<evidence type="ECO:0000256" key="1">
    <source>
        <dbReference type="SAM" id="MobiDB-lite"/>
    </source>
</evidence>
<comment type="caution">
    <text evidence="2">The sequence shown here is derived from an EMBL/GenBank/DDBJ whole genome shotgun (WGS) entry which is preliminary data.</text>
</comment>
<dbReference type="Proteomes" id="UP000236319">
    <property type="component" value="Unassembled WGS sequence"/>
</dbReference>
<dbReference type="RefSeq" id="XP_028868908.1">
    <property type="nucleotide sequence ID" value="XM_029013075.1"/>
</dbReference>
<dbReference type="EMBL" id="BDSA01000006">
    <property type="protein sequence ID" value="GBE62665.1"/>
    <property type="molecule type" value="Genomic_DNA"/>
</dbReference>
<feature type="region of interest" description="Disordered" evidence="1">
    <location>
        <begin position="524"/>
        <end position="551"/>
    </location>
</feature>
<keyword evidence="3" id="KW-1185">Reference proteome</keyword>
<protein>
    <submittedName>
        <fullName evidence="2">Pfs77, putative</fullName>
    </submittedName>
</protein>
<dbReference type="AlphaFoldDB" id="A0A2H6KI52"/>